<evidence type="ECO:0000313" key="5">
    <source>
        <dbReference type="Proteomes" id="UP001476798"/>
    </source>
</evidence>
<evidence type="ECO:0000313" key="4">
    <source>
        <dbReference type="EMBL" id="MEQ2161866.1"/>
    </source>
</evidence>
<reference evidence="4 5" key="1">
    <citation type="submission" date="2021-06" db="EMBL/GenBank/DDBJ databases">
        <authorList>
            <person name="Palmer J.M."/>
        </authorList>
    </citation>
    <scope>NUCLEOTIDE SEQUENCE [LARGE SCALE GENOMIC DNA]</scope>
    <source>
        <strain evidence="4 5">GA_2019</strain>
        <tissue evidence="4">Muscle</tissue>
    </source>
</reference>
<evidence type="ECO:0000256" key="2">
    <source>
        <dbReference type="ARBA" id="ARBA00022912"/>
    </source>
</evidence>
<dbReference type="PANTHER" id="PTHR19134">
    <property type="entry name" value="RECEPTOR-TYPE TYROSINE-PROTEIN PHOSPHATASE"/>
    <property type="match status" value="1"/>
</dbReference>
<accession>A0ABV0MRX7</accession>
<organism evidence="4 5">
    <name type="scientific">Goodea atripinnis</name>
    <dbReference type="NCBI Taxonomy" id="208336"/>
    <lineage>
        <taxon>Eukaryota</taxon>
        <taxon>Metazoa</taxon>
        <taxon>Chordata</taxon>
        <taxon>Craniata</taxon>
        <taxon>Vertebrata</taxon>
        <taxon>Euteleostomi</taxon>
        <taxon>Actinopterygii</taxon>
        <taxon>Neopterygii</taxon>
        <taxon>Teleostei</taxon>
        <taxon>Neoteleostei</taxon>
        <taxon>Acanthomorphata</taxon>
        <taxon>Ovalentaria</taxon>
        <taxon>Atherinomorphae</taxon>
        <taxon>Cyprinodontiformes</taxon>
        <taxon>Goodeidae</taxon>
        <taxon>Goodea</taxon>
    </lineage>
</organism>
<evidence type="ECO:0000256" key="1">
    <source>
        <dbReference type="ARBA" id="ARBA00013064"/>
    </source>
</evidence>
<keyword evidence="4" id="KW-0675">Receptor</keyword>
<name>A0ABV0MRX7_9TELE</name>
<keyword evidence="2" id="KW-0378">Hydrolase</keyword>
<feature type="domain" description="Tyrosine-protein phosphatase" evidence="3">
    <location>
        <begin position="1"/>
        <end position="100"/>
    </location>
</feature>
<dbReference type="InterPro" id="IPR029021">
    <property type="entry name" value="Prot-tyrosine_phosphatase-like"/>
</dbReference>
<dbReference type="Gene3D" id="3.90.190.10">
    <property type="entry name" value="Protein tyrosine phosphatase superfamily"/>
    <property type="match status" value="1"/>
</dbReference>
<keyword evidence="2" id="KW-0904">Protein phosphatase</keyword>
<dbReference type="PROSITE" id="PS50055">
    <property type="entry name" value="TYR_PHOSPHATASE_PTP"/>
    <property type="match status" value="1"/>
</dbReference>
<dbReference type="SUPFAM" id="SSF52799">
    <property type="entry name" value="(Phosphotyrosine protein) phosphatases II"/>
    <property type="match status" value="1"/>
</dbReference>
<dbReference type="InterPro" id="IPR050348">
    <property type="entry name" value="Protein-Tyr_Phosphatase"/>
</dbReference>
<sequence length="100" mass="12020">MTVSEGYKRQRSYIAAQGPLRSSTEDFWRMIWEHNVHIIVMITNLVENGRRKCDQYWPVDVQEEYGQFLVTIKSSKVQAYYTQRTFIVRNILTKKVSRWD</sequence>
<keyword evidence="5" id="KW-1185">Reference proteome</keyword>
<evidence type="ECO:0000259" key="3">
    <source>
        <dbReference type="PROSITE" id="PS50055"/>
    </source>
</evidence>
<dbReference type="EC" id="3.1.3.48" evidence="1"/>
<proteinExistence type="predicted"/>
<dbReference type="InterPro" id="IPR000242">
    <property type="entry name" value="PTP_cat"/>
</dbReference>
<protein>
    <recommendedName>
        <fullName evidence="1">protein-tyrosine-phosphatase</fullName>
        <ecNumber evidence="1">3.1.3.48</ecNumber>
    </recommendedName>
</protein>
<gene>
    <name evidence="4" type="primary">PTPRZ1</name>
    <name evidence="4" type="ORF">GOODEAATRI_013988</name>
</gene>
<dbReference type="PANTHER" id="PTHR19134:SF461">
    <property type="entry name" value="RECEPTOR-TYPE TYROSINE-PROTEIN PHOSPHATASE ZETA"/>
    <property type="match status" value="1"/>
</dbReference>
<dbReference type="Proteomes" id="UP001476798">
    <property type="component" value="Unassembled WGS sequence"/>
</dbReference>
<dbReference type="Pfam" id="PF00102">
    <property type="entry name" value="Y_phosphatase"/>
    <property type="match status" value="1"/>
</dbReference>
<comment type="caution">
    <text evidence="4">The sequence shown here is derived from an EMBL/GenBank/DDBJ whole genome shotgun (WGS) entry which is preliminary data.</text>
</comment>
<dbReference type="EMBL" id="JAHRIO010010961">
    <property type="protein sequence ID" value="MEQ2161866.1"/>
    <property type="molecule type" value="Genomic_DNA"/>
</dbReference>